<organism evidence="1 2">
    <name type="scientific">Rhodopirellula sallentina SM41</name>
    <dbReference type="NCBI Taxonomy" id="1263870"/>
    <lineage>
        <taxon>Bacteria</taxon>
        <taxon>Pseudomonadati</taxon>
        <taxon>Planctomycetota</taxon>
        <taxon>Planctomycetia</taxon>
        <taxon>Pirellulales</taxon>
        <taxon>Pirellulaceae</taxon>
        <taxon>Rhodopirellula</taxon>
    </lineage>
</organism>
<dbReference type="EMBL" id="ANOH01000254">
    <property type="protein sequence ID" value="EMI54886.1"/>
    <property type="molecule type" value="Genomic_DNA"/>
</dbReference>
<reference evidence="1 2" key="1">
    <citation type="journal article" date="2013" name="Mar. Genomics">
        <title>Expression of sulfatases in Rhodopirellula baltica and the diversity of sulfatases in the genus Rhodopirellula.</title>
        <authorList>
            <person name="Wegner C.E."/>
            <person name="Richter-Heitmann T."/>
            <person name="Klindworth A."/>
            <person name="Klockow C."/>
            <person name="Richter M."/>
            <person name="Achstetter T."/>
            <person name="Glockner F.O."/>
            <person name="Harder J."/>
        </authorList>
    </citation>
    <scope>NUCLEOTIDE SEQUENCE [LARGE SCALE GENOMIC DNA]</scope>
    <source>
        <strain evidence="1 2">SM41</strain>
    </source>
</reference>
<name>M5UAL8_9BACT</name>
<proteinExistence type="predicted"/>
<evidence type="ECO:0000313" key="2">
    <source>
        <dbReference type="Proteomes" id="UP000011885"/>
    </source>
</evidence>
<protein>
    <submittedName>
        <fullName evidence="1">Uncharacterized protein</fullName>
    </submittedName>
</protein>
<sequence length="43" mass="4949">MTFLSRHLSDSAIVDYRRVRTGHSIVFSHVVFSHASEKDSEWG</sequence>
<keyword evidence="2" id="KW-1185">Reference proteome</keyword>
<comment type="caution">
    <text evidence="1">The sequence shown here is derived from an EMBL/GenBank/DDBJ whole genome shotgun (WGS) entry which is preliminary data.</text>
</comment>
<gene>
    <name evidence="1" type="ORF">RSSM_03666</name>
</gene>
<accession>M5UAL8</accession>
<evidence type="ECO:0000313" key="1">
    <source>
        <dbReference type="EMBL" id="EMI54886.1"/>
    </source>
</evidence>
<dbReference type="Proteomes" id="UP000011885">
    <property type="component" value="Unassembled WGS sequence"/>
</dbReference>
<dbReference type="AlphaFoldDB" id="M5UAL8"/>